<reference evidence="1 2" key="1">
    <citation type="journal article" date="2012" name="J. Bacteriol.">
        <title>Genome sequence of "Candidatus Nitrosopumilus salaria" BD31, an ammonia-oxidizing archaeon from the San Francisco Bay estuary.</title>
        <authorList>
            <person name="Mosier A.C."/>
            <person name="Allen E.E."/>
            <person name="Kim M."/>
            <person name="Ferriera S."/>
            <person name="Francis C.A."/>
        </authorList>
    </citation>
    <scope>NUCLEOTIDE SEQUENCE [LARGE SCALE GENOMIC DNA]</scope>
    <source>
        <strain evidence="1 2">BD31</strain>
    </source>
</reference>
<organism evidence="1 2">
    <name type="scientific">Candidatus Nitrosopumilus salarius BD31</name>
    <dbReference type="NCBI Taxonomy" id="859350"/>
    <lineage>
        <taxon>Archaea</taxon>
        <taxon>Nitrososphaerota</taxon>
        <taxon>Nitrososphaeria</taxon>
        <taxon>Nitrosopumilales</taxon>
        <taxon>Nitrosopumilaceae</taxon>
        <taxon>Nitrosopumilus</taxon>
    </lineage>
</organism>
<proteinExistence type="predicted"/>
<evidence type="ECO:0000313" key="1">
    <source>
        <dbReference type="EMBL" id="EIJ66046.1"/>
    </source>
</evidence>
<comment type="caution">
    <text evidence="1">The sequence shown here is derived from an EMBL/GenBank/DDBJ whole genome shotgun (WGS) entry which is preliminary data.</text>
</comment>
<accession>I3D2V3</accession>
<evidence type="ECO:0000313" key="2">
    <source>
        <dbReference type="Proteomes" id="UP000003423"/>
    </source>
</evidence>
<dbReference type="AlphaFoldDB" id="I3D2V3"/>
<sequence length="108" mass="12324">MNTVLLEKPVEGKIVVSYDDKRLFVMDKIGERVCDATTDTVKTRLSEIEGLKIKRVIHAKKPSGSADLIMEFSVPDNLFEIVYQNIQDLKGEFFSINDVLVYKSRNTK</sequence>
<gene>
    <name evidence="1" type="ORF">BD31_I1303</name>
</gene>
<dbReference type="EMBL" id="AEXL02000089">
    <property type="protein sequence ID" value="EIJ66046.1"/>
    <property type="molecule type" value="Genomic_DNA"/>
</dbReference>
<dbReference type="PATRIC" id="fig|859350.6.peg.922"/>
<dbReference type="RefSeq" id="WP_008299100.1">
    <property type="nucleotide sequence ID" value="NZ_AEXL02000089.1"/>
</dbReference>
<keyword evidence="2" id="KW-1185">Reference proteome</keyword>
<name>I3D2V3_9ARCH</name>
<dbReference type="Proteomes" id="UP000003423">
    <property type="component" value="Unassembled WGS sequence"/>
</dbReference>
<protein>
    <submittedName>
        <fullName evidence="1">Uncharacterized protein</fullName>
    </submittedName>
</protein>